<dbReference type="InterPro" id="IPR036249">
    <property type="entry name" value="Thioredoxin-like_sf"/>
</dbReference>
<evidence type="ECO:0000259" key="1">
    <source>
        <dbReference type="Pfam" id="PF03190"/>
    </source>
</evidence>
<organism evidence="2 3">
    <name type="scientific">Lomentospora prolificans</name>
    <dbReference type="NCBI Taxonomy" id="41688"/>
    <lineage>
        <taxon>Eukaryota</taxon>
        <taxon>Fungi</taxon>
        <taxon>Dikarya</taxon>
        <taxon>Ascomycota</taxon>
        <taxon>Pezizomycotina</taxon>
        <taxon>Sordariomycetes</taxon>
        <taxon>Hypocreomycetidae</taxon>
        <taxon>Microascales</taxon>
        <taxon>Microascaceae</taxon>
        <taxon>Lomentospora</taxon>
    </lineage>
</organism>
<dbReference type="GO" id="GO:0003824">
    <property type="term" value="F:catalytic activity"/>
    <property type="evidence" value="ECO:0007669"/>
    <property type="project" value="UniProtKB-ARBA"/>
</dbReference>
<dbReference type="AlphaFoldDB" id="A0A2N3NB03"/>
<name>A0A2N3NB03_9PEZI</name>
<dbReference type="OrthoDB" id="1923667at2759"/>
<accession>A0A2N3NB03</accession>
<protein>
    <recommendedName>
        <fullName evidence="1">Spermatogenesis-associated protein 20-like TRX domain-containing protein</fullName>
    </recommendedName>
</protein>
<dbReference type="SUPFAM" id="SSF48208">
    <property type="entry name" value="Six-hairpin glycosidases"/>
    <property type="match status" value="1"/>
</dbReference>
<dbReference type="InterPro" id="IPR012341">
    <property type="entry name" value="6hp_glycosidase-like_sf"/>
</dbReference>
<dbReference type="CDD" id="cd02955">
    <property type="entry name" value="SSP411"/>
    <property type="match status" value="1"/>
</dbReference>
<dbReference type="PANTHER" id="PTHR42899">
    <property type="entry name" value="SPERMATOGENESIS-ASSOCIATED PROTEIN 20"/>
    <property type="match status" value="1"/>
</dbReference>
<keyword evidence="3" id="KW-1185">Reference proteome</keyword>
<dbReference type="Gene3D" id="3.40.30.10">
    <property type="entry name" value="Glutaredoxin"/>
    <property type="match status" value="1"/>
</dbReference>
<feature type="domain" description="Spermatogenesis-associated protein 20-like TRX" evidence="1">
    <location>
        <begin position="31"/>
        <end position="202"/>
    </location>
</feature>
<dbReference type="GO" id="GO:0005975">
    <property type="term" value="P:carbohydrate metabolic process"/>
    <property type="evidence" value="ECO:0007669"/>
    <property type="project" value="InterPro"/>
</dbReference>
<dbReference type="PANTHER" id="PTHR42899:SF1">
    <property type="entry name" value="SPERMATOGENESIS-ASSOCIATED PROTEIN 20"/>
    <property type="match status" value="1"/>
</dbReference>
<dbReference type="VEuPathDB" id="FungiDB:jhhlp_004179"/>
<proteinExistence type="predicted"/>
<dbReference type="SUPFAM" id="SSF52833">
    <property type="entry name" value="Thioredoxin-like"/>
    <property type="match status" value="1"/>
</dbReference>
<sequence>GDSTSKNPTVLRFSAVSTGTMDQPQTAQPLKNRVAASKSPYVSAQASSPVDWQLLDNEAVSRAKAENKMIFLNIGYNACHYCRLMMTETFAHPQCAEMLNSYFIPVIVDREERPDVDTVYMNYVQAVNGAGGWPLNLFLTPELAPVFGGTYWPGPGPGADSGSVETEGEDLDFLLILKKLRKVWLEQETRCRTEAKDVLAQLREFAAEGTLGRTFDHRGSFPAILAPPSAALDMHVETAIATSLQPDDSTELDLDQLEEAYRHIAGTFDPIYGGFGIAPKFPTPSKLSFLLKLSQLPPEVQDVVGSTQCAHAREMALFTLRKIRDGALRDHVGGQGLARYSVTSDWSIPHFEKLVVDNALLLSVFLDAWISSGSSKKDEFFEIVTELAEYLSSSPISLEGGGFASSEAADTYYRHGDTHLRDGAYQLWTRREFDSVIGNSQDSAIAAAYWNVLEHGNVEPDQDPHDDFMNRNVLRIVKDVPELSKQFKVPVEEVKTIIQNAKAKLKAHREKERVRPSIDDKIVTSWNGLVISSLSRAAVSLQYVEGVEHAKYLDAARKAAAFIKEDLWDAKQGVLYRIYRNGRGDGRGFAEDYAYLIEGLLDLYSATLDDEWLKWADELQQIQLVLFYDAPKADETATTLDPASQAPCGAFYSTEADSPQTILRLKDGMDTSLPSINATSASNLFRLGSITGNPNYTLLAKETVNAFEAEILQYPWLFPGLLTGIVNLRLGGLELVVVRQNKQSADLASDSISYDAFFKALYNSPSGGLKALSVINGKDSWILSKNPRLKELVEGKDGIYCLEEGNFRPFNSKDLGSFTRQS</sequence>
<gene>
    <name evidence="2" type="ORF">jhhlp_004179</name>
</gene>
<dbReference type="Proteomes" id="UP000233524">
    <property type="component" value="Unassembled WGS sequence"/>
</dbReference>
<dbReference type="STRING" id="41688.A0A2N3NB03"/>
<dbReference type="InterPro" id="IPR008928">
    <property type="entry name" value="6-hairpin_glycosidase_sf"/>
</dbReference>
<dbReference type="PIRSF" id="PIRSF006402">
    <property type="entry name" value="UCP006402_thioredoxin"/>
    <property type="match status" value="1"/>
</dbReference>
<dbReference type="InterPro" id="IPR004879">
    <property type="entry name" value="Ssp411-like_TRX"/>
</dbReference>
<dbReference type="InterPro" id="IPR024705">
    <property type="entry name" value="Ssp411"/>
</dbReference>
<dbReference type="Gene3D" id="1.50.10.10">
    <property type="match status" value="1"/>
</dbReference>
<evidence type="ECO:0000313" key="2">
    <source>
        <dbReference type="EMBL" id="PKS09562.1"/>
    </source>
</evidence>
<feature type="non-terminal residue" evidence="2">
    <location>
        <position position="1"/>
    </location>
</feature>
<dbReference type="EMBL" id="NLAX01000010">
    <property type="protein sequence ID" value="PKS09562.1"/>
    <property type="molecule type" value="Genomic_DNA"/>
</dbReference>
<reference evidence="2 3" key="1">
    <citation type="journal article" date="2017" name="G3 (Bethesda)">
        <title>First Draft Genome Sequence of the Pathogenic Fungus Lomentospora prolificans (Formerly Scedosporium prolificans).</title>
        <authorList>
            <person name="Luo R."/>
            <person name="Zimin A."/>
            <person name="Workman R."/>
            <person name="Fan Y."/>
            <person name="Pertea G."/>
            <person name="Grossman N."/>
            <person name="Wear M.P."/>
            <person name="Jia B."/>
            <person name="Miller H."/>
            <person name="Casadevall A."/>
            <person name="Timp W."/>
            <person name="Zhang S.X."/>
            <person name="Salzberg S.L."/>
        </authorList>
    </citation>
    <scope>NUCLEOTIDE SEQUENCE [LARGE SCALE GENOMIC DNA]</scope>
    <source>
        <strain evidence="2 3">JHH-5317</strain>
    </source>
</reference>
<comment type="caution">
    <text evidence="2">The sequence shown here is derived from an EMBL/GenBank/DDBJ whole genome shotgun (WGS) entry which is preliminary data.</text>
</comment>
<dbReference type="Pfam" id="PF03190">
    <property type="entry name" value="Thioredox_DsbH"/>
    <property type="match status" value="1"/>
</dbReference>
<evidence type="ECO:0000313" key="3">
    <source>
        <dbReference type="Proteomes" id="UP000233524"/>
    </source>
</evidence>
<dbReference type="InParanoid" id="A0A2N3NB03"/>